<dbReference type="RefSeq" id="WP_243902148.1">
    <property type="nucleotide sequence ID" value="NZ_CAWQFN010000502.1"/>
</dbReference>
<evidence type="ECO:0000313" key="5">
    <source>
        <dbReference type="Proteomes" id="UP000667802"/>
    </source>
</evidence>
<proteinExistence type="predicted"/>
<name>A0AAP5I7X2_9CYAN</name>
<keyword evidence="1" id="KW-0175">Coiled coil</keyword>
<dbReference type="InterPro" id="IPR028932">
    <property type="entry name" value="TerB-C"/>
</dbReference>
<keyword evidence="2" id="KW-0812">Transmembrane</keyword>
<dbReference type="AlphaFoldDB" id="A0AAP5I7X2"/>
<protein>
    <recommendedName>
        <fullName evidence="3">TerB-C domain-containing protein</fullName>
    </recommendedName>
</protein>
<feature type="coiled-coil region" evidence="1">
    <location>
        <begin position="145"/>
        <end position="312"/>
    </location>
</feature>
<feature type="domain" description="TerB-C" evidence="3">
    <location>
        <begin position="270"/>
        <end position="424"/>
    </location>
</feature>
<dbReference type="EMBL" id="JAALHA020000008">
    <property type="protein sequence ID" value="MDR9896354.1"/>
    <property type="molecule type" value="Genomic_DNA"/>
</dbReference>
<dbReference type="Proteomes" id="UP000667802">
    <property type="component" value="Unassembled WGS sequence"/>
</dbReference>
<keyword evidence="2" id="KW-1133">Transmembrane helix</keyword>
<reference evidence="5" key="1">
    <citation type="journal article" date="2021" name="Science">
        <title>Hunting the eagle killer: A cyanobacterial neurotoxin causes vacuolar myelinopathy.</title>
        <authorList>
            <person name="Breinlinger S."/>
            <person name="Phillips T.J."/>
            <person name="Haram B.N."/>
            <person name="Mares J."/>
            <person name="Martinez Yerena J.A."/>
            <person name="Hrouzek P."/>
            <person name="Sobotka R."/>
            <person name="Henderson W.M."/>
            <person name="Schmieder P."/>
            <person name="Williams S.M."/>
            <person name="Lauderdale J.D."/>
            <person name="Wilde H.D."/>
            <person name="Gerrin W."/>
            <person name="Kust A."/>
            <person name="Washington J.W."/>
            <person name="Wagner C."/>
            <person name="Geier B."/>
            <person name="Liebeke M."/>
            <person name="Enke H."/>
            <person name="Niedermeyer T.H.J."/>
            <person name="Wilde S.B."/>
        </authorList>
    </citation>
    <scope>NUCLEOTIDE SEQUENCE [LARGE SCALE GENOMIC DNA]</scope>
    <source>
        <strain evidence="5">Thurmond2011</strain>
    </source>
</reference>
<keyword evidence="5" id="KW-1185">Reference proteome</keyword>
<evidence type="ECO:0000313" key="4">
    <source>
        <dbReference type="EMBL" id="MDR9896354.1"/>
    </source>
</evidence>
<evidence type="ECO:0000259" key="3">
    <source>
        <dbReference type="Pfam" id="PF15615"/>
    </source>
</evidence>
<organism evidence="4 5">
    <name type="scientific">Aetokthonos hydrillicola Thurmond2011</name>
    <dbReference type="NCBI Taxonomy" id="2712845"/>
    <lineage>
        <taxon>Bacteria</taxon>
        <taxon>Bacillati</taxon>
        <taxon>Cyanobacteriota</taxon>
        <taxon>Cyanophyceae</taxon>
        <taxon>Nostocales</taxon>
        <taxon>Hapalosiphonaceae</taxon>
        <taxon>Aetokthonos</taxon>
    </lineage>
</organism>
<evidence type="ECO:0000256" key="1">
    <source>
        <dbReference type="SAM" id="Coils"/>
    </source>
</evidence>
<keyword evidence="2" id="KW-0472">Membrane</keyword>
<comment type="caution">
    <text evidence="4">The sequence shown here is derived from an EMBL/GenBank/DDBJ whole genome shotgun (WGS) entry which is preliminary data.</text>
</comment>
<feature type="transmembrane region" description="Helical" evidence="2">
    <location>
        <begin position="53"/>
        <end position="70"/>
    </location>
</feature>
<dbReference type="Pfam" id="PF15615">
    <property type="entry name" value="TerB_C"/>
    <property type="match status" value="1"/>
</dbReference>
<sequence length="442" mass="50659">MTTKNTYSDNLIMLKTSNMQSATSGNRLIIGTVAFGVSFGLSLVLSWNFSKAFLSGLITVPATYLSVLFVDKRRRANEMIILDSLQKRIKELEVVKSRIFTEVNQLEAHSTLLYTESNKLQTQVAERLSQRDLLNRELNSFVGERNQLSAEIVYLKNEIQQLETTKAELNTSFSALAAEKRRLELNCSITRSEITQLQNQIGEFTHQKEEIESNLILLNRLKPQLEEKLHALRVEIQELESQGKKHNQLILDKKIEKKNVEASLNSLQAKLNEQKTELKQLEGQVALLQEERDQLQNQVWELLQQTETLEQELIPESNIGLLPLTNLLESLERKENIASISENLPEEWIEFLAQLPQHEIEVLKAMLKEENPNSHLKKIAEQNITMPHLLIDSINERANNTIGELIINPYAEPVEIYQEHMINVKEMISAYEALITNKTSAK</sequence>
<gene>
    <name evidence="4" type="ORF">G7B40_017575</name>
</gene>
<feature type="transmembrane region" description="Helical" evidence="2">
    <location>
        <begin position="28"/>
        <end position="47"/>
    </location>
</feature>
<dbReference type="Gene3D" id="1.10.287.1490">
    <property type="match status" value="1"/>
</dbReference>
<accession>A0AAP5I7X2</accession>
<dbReference type="PANTHER" id="PTHR43977">
    <property type="entry name" value="STRUCTURAL MAINTENANCE OF CHROMOSOMES PROTEIN 3"/>
    <property type="match status" value="1"/>
</dbReference>
<evidence type="ECO:0000256" key="2">
    <source>
        <dbReference type="SAM" id="Phobius"/>
    </source>
</evidence>